<accession>A0ABU3LA47</accession>
<sequence length="207" mass="22608">MDSVVEKTPVITPCKVQGIAPENGAPCADVKAVSEEPSKVSILFQWTSSEFADGYELHVFESQNEIFSKILTSLEATVTLDRGKSYSWSITAKNGNAEITSNTFSFTTPGEAMGNYVPYAAAITVAFDAMTSDMNIFWTGCDEDGDTLTYDIIIKENETLLAEFSDLSVESLDALPFVPSSVYSIEVTSKDNFGNFSISKHYEIVPN</sequence>
<keyword evidence="2" id="KW-1185">Reference proteome</keyword>
<organism evidence="1 2">
    <name type="scientific">Pricia mediterranea</name>
    <dbReference type="NCBI Taxonomy" id="3076079"/>
    <lineage>
        <taxon>Bacteria</taxon>
        <taxon>Pseudomonadati</taxon>
        <taxon>Bacteroidota</taxon>
        <taxon>Flavobacteriia</taxon>
        <taxon>Flavobacteriales</taxon>
        <taxon>Flavobacteriaceae</taxon>
        <taxon>Pricia</taxon>
    </lineage>
</organism>
<comment type="caution">
    <text evidence="1">The sequence shown here is derived from an EMBL/GenBank/DDBJ whole genome shotgun (WGS) entry which is preliminary data.</text>
</comment>
<evidence type="ECO:0000313" key="1">
    <source>
        <dbReference type="EMBL" id="MDT7830433.1"/>
    </source>
</evidence>
<dbReference type="RefSeq" id="WP_314016692.1">
    <property type="nucleotide sequence ID" value="NZ_JAVTTP010000001.1"/>
</dbReference>
<gene>
    <name evidence="1" type="ORF">RQM65_17325</name>
</gene>
<dbReference type="Proteomes" id="UP001250656">
    <property type="component" value="Unassembled WGS sequence"/>
</dbReference>
<evidence type="ECO:0008006" key="3">
    <source>
        <dbReference type="Google" id="ProtNLM"/>
    </source>
</evidence>
<dbReference type="EMBL" id="JAVTTP010000001">
    <property type="protein sequence ID" value="MDT7830433.1"/>
    <property type="molecule type" value="Genomic_DNA"/>
</dbReference>
<protein>
    <recommendedName>
        <fullName evidence="3">Fibronectin type-III domain-containing protein</fullName>
    </recommendedName>
</protein>
<dbReference type="InterPro" id="IPR013783">
    <property type="entry name" value="Ig-like_fold"/>
</dbReference>
<name>A0ABU3LA47_9FLAO</name>
<reference evidence="1 2" key="1">
    <citation type="submission" date="2023-09" db="EMBL/GenBank/DDBJ databases">
        <title>Novel taxa isolated from Blanes Bay.</title>
        <authorList>
            <person name="Rey-Velasco X."/>
            <person name="Lucena T."/>
        </authorList>
    </citation>
    <scope>NUCLEOTIDE SEQUENCE [LARGE SCALE GENOMIC DNA]</scope>
    <source>
        <strain evidence="1 2">S334</strain>
    </source>
</reference>
<proteinExistence type="predicted"/>
<evidence type="ECO:0000313" key="2">
    <source>
        <dbReference type="Proteomes" id="UP001250656"/>
    </source>
</evidence>
<dbReference type="Gene3D" id="2.60.40.10">
    <property type="entry name" value="Immunoglobulins"/>
    <property type="match status" value="1"/>
</dbReference>